<dbReference type="SUPFAM" id="SSF51735">
    <property type="entry name" value="NAD(P)-binding Rossmann-fold domains"/>
    <property type="match status" value="1"/>
</dbReference>
<reference evidence="2 3" key="1">
    <citation type="submission" date="2019-07" db="EMBL/GenBank/DDBJ databases">
        <title>Serratia dokdonensis sp. nov., an elicitor of systemic resistance in Nicotiana Tabacum.</title>
        <authorList>
            <person name="Son J.-S."/>
            <person name="Hwang Y.-J."/>
            <person name="Lee S.-Y."/>
            <person name="Ghim S.-Y."/>
        </authorList>
    </citation>
    <scope>NUCLEOTIDE SEQUENCE [LARGE SCALE GENOMIC DNA]</scope>
    <source>
        <strain evidence="2 3">KUDC3025</strain>
    </source>
</reference>
<dbReference type="Gene3D" id="3.40.50.720">
    <property type="entry name" value="NAD(P)-binding Rossmann-like Domain"/>
    <property type="match status" value="1"/>
</dbReference>
<protein>
    <submittedName>
        <fullName evidence="2">NADP-dependent oxidoreductase</fullName>
    </submittedName>
</protein>
<dbReference type="Pfam" id="PF08240">
    <property type="entry name" value="ADH_N"/>
    <property type="match status" value="1"/>
</dbReference>
<evidence type="ECO:0000313" key="3">
    <source>
        <dbReference type="Proteomes" id="UP000430368"/>
    </source>
</evidence>
<feature type="domain" description="Enoyl reductase (ER)" evidence="1">
    <location>
        <begin position="10"/>
        <end position="329"/>
    </location>
</feature>
<dbReference type="InterPro" id="IPR020843">
    <property type="entry name" value="ER"/>
</dbReference>
<dbReference type="InterPro" id="IPR013154">
    <property type="entry name" value="ADH-like_N"/>
</dbReference>
<dbReference type="PANTHER" id="PTHR11695:SF294">
    <property type="entry name" value="RETICULON-4-INTERACTING PROTEIN 1, MITOCHONDRIAL"/>
    <property type="match status" value="1"/>
</dbReference>
<dbReference type="InterPro" id="IPR011032">
    <property type="entry name" value="GroES-like_sf"/>
</dbReference>
<dbReference type="SMART" id="SM00829">
    <property type="entry name" value="PKS_ER"/>
    <property type="match status" value="1"/>
</dbReference>
<dbReference type="CDD" id="cd05289">
    <property type="entry name" value="MDR_like_2"/>
    <property type="match status" value="1"/>
</dbReference>
<organism evidence="2 3">
    <name type="scientific">Serratia rhizosphaerae</name>
    <dbReference type="NCBI Taxonomy" id="2597702"/>
    <lineage>
        <taxon>Bacteria</taxon>
        <taxon>Pseudomonadati</taxon>
        <taxon>Pseudomonadota</taxon>
        <taxon>Gammaproteobacteria</taxon>
        <taxon>Enterobacterales</taxon>
        <taxon>Yersiniaceae</taxon>
        <taxon>Serratia</taxon>
    </lineage>
</organism>
<dbReference type="RefSeq" id="WP_160031460.1">
    <property type="nucleotide sequence ID" value="NZ_CP041764.1"/>
</dbReference>
<dbReference type="Proteomes" id="UP000430368">
    <property type="component" value="Chromosome"/>
</dbReference>
<dbReference type="Gene3D" id="3.90.180.10">
    <property type="entry name" value="Medium-chain alcohol dehydrogenases, catalytic domain"/>
    <property type="match status" value="1"/>
</dbReference>
<gene>
    <name evidence="2" type="ORF">FO014_21830</name>
</gene>
<dbReference type="EMBL" id="CP041764">
    <property type="protein sequence ID" value="QHA89982.1"/>
    <property type="molecule type" value="Genomic_DNA"/>
</dbReference>
<name>A0ABX6GUW5_9GAMM</name>
<dbReference type="InterPro" id="IPR036291">
    <property type="entry name" value="NAD(P)-bd_dom_sf"/>
</dbReference>
<evidence type="ECO:0000259" key="1">
    <source>
        <dbReference type="SMART" id="SM00829"/>
    </source>
</evidence>
<dbReference type="Pfam" id="PF13602">
    <property type="entry name" value="ADH_zinc_N_2"/>
    <property type="match status" value="1"/>
</dbReference>
<dbReference type="PANTHER" id="PTHR11695">
    <property type="entry name" value="ALCOHOL DEHYDROGENASE RELATED"/>
    <property type="match status" value="1"/>
</dbReference>
<accession>A0ABX6GUW5</accession>
<sequence length="338" mass="35962">MKALQLKSYGKSAQLQFENIPRPAINDDELLVRVYAAGLNAIDCMIPTGSFKPILKLTLPAVMGSDLAGVIEEVGNNVTRFKPGDAVFASLFDMDQGALAEYAAVPERAAALKPASLDFIEAASLPMVALTCWQAFSRAKLSAGQRVFIPAGSGGVGTFAIQLAKHLGASVGTTTSAANMELVSALGADEAIDYKKTDFDKILSNYDLALATVRGDGLEKTLEILKPHGEVVSLVGPPDLPFARQRGMNSVMKAVFWLLSRKIISRAARRQIRYSFLFVSPNGDQLSEIAALIDAGKLKPVIDKTFSFADSINALSYLAAGHAKGKVVVQLTESPSAS</sequence>
<proteinExistence type="predicted"/>
<evidence type="ECO:0000313" key="2">
    <source>
        <dbReference type="EMBL" id="QHA89982.1"/>
    </source>
</evidence>
<keyword evidence="3" id="KW-1185">Reference proteome</keyword>
<dbReference type="SUPFAM" id="SSF50129">
    <property type="entry name" value="GroES-like"/>
    <property type="match status" value="1"/>
</dbReference>
<dbReference type="InterPro" id="IPR050700">
    <property type="entry name" value="YIM1/Zinc_Alcohol_DH_Fams"/>
</dbReference>